<dbReference type="CDD" id="cd08249">
    <property type="entry name" value="enoyl_reductase_like"/>
    <property type="match status" value="1"/>
</dbReference>
<feature type="compositionally biased region" description="Low complexity" evidence="4">
    <location>
        <begin position="352"/>
        <end position="361"/>
    </location>
</feature>
<feature type="domain" description="Alcohol dehydrogenase-like N-terminal" evidence="5">
    <location>
        <begin position="67"/>
        <end position="138"/>
    </location>
</feature>
<protein>
    <submittedName>
        <fullName evidence="6">GroES-like protein</fullName>
    </submittedName>
</protein>
<dbReference type="GO" id="GO:0016651">
    <property type="term" value="F:oxidoreductase activity, acting on NAD(P)H"/>
    <property type="evidence" value="ECO:0007669"/>
    <property type="project" value="InterPro"/>
</dbReference>
<proteinExistence type="inferred from homology"/>
<dbReference type="OrthoDB" id="201656at2759"/>
<evidence type="ECO:0000259" key="5">
    <source>
        <dbReference type="Pfam" id="PF08240"/>
    </source>
</evidence>
<comment type="similarity">
    <text evidence="1">Belongs to the zinc-containing alcohol dehydrogenase family.</text>
</comment>
<keyword evidence="3" id="KW-0560">Oxidoreductase</keyword>
<accession>A0A8E2JZ36</accession>
<name>A0A8E2JZ36_9PEZI</name>
<feature type="region of interest" description="Disordered" evidence="4">
    <location>
        <begin position="337"/>
        <end position="362"/>
    </location>
</feature>
<keyword evidence="7" id="KW-1185">Reference proteome</keyword>
<evidence type="ECO:0000256" key="3">
    <source>
        <dbReference type="ARBA" id="ARBA00023002"/>
    </source>
</evidence>
<evidence type="ECO:0000313" key="7">
    <source>
        <dbReference type="Proteomes" id="UP000250140"/>
    </source>
</evidence>
<comment type="subunit">
    <text evidence="2">Monomer.</text>
</comment>
<evidence type="ECO:0000256" key="2">
    <source>
        <dbReference type="ARBA" id="ARBA00011245"/>
    </source>
</evidence>
<evidence type="ECO:0000256" key="1">
    <source>
        <dbReference type="ARBA" id="ARBA00008072"/>
    </source>
</evidence>
<dbReference type="AlphaFoldDB" id="A0A8E2JZ36"/>
<dbReference type="InterPro" id="IPR052585">
    <property type="entry name" value="Lipid_raft_assoc_Zn_ADH"/>
</dbReference>
<organism evidence="6 7">
    <name type="scientific">Glonium stellatum</name>
    <dbReference type="NCBI Taxonomy" id="574774"/>
    <lineage>
        <taxon>Eukaryota</taxon>
        <taxon>Fungi</taxon>
        <taxon>Dikarya</taxon>
        <taxon>Ascomycota</taxon>
        <taxon>Pezizomycotina</taxon>
        <taxon>Dothideomycetes</taxon>
        <taxon>Pleosporomycetidae</taxon>
        <taxon>Gloniales</taxon>
        <taxon>Gloniaceae</taxon>
        <taxon>Glonium</taxon>
    </lineage>
</organism>
<sequence>MVRWPLGSRRRIFFQNKQVNLEEHLEDFQSTSNSTKVPDTQSALLLPAIRQPYQLNTKYAIPNVEHDHELLVKVSAIGLNPIDWKAPDFNFGIPTLPYISGRELVGVVIQPPPRPQREAKSRIRKGDVVIIPSTDYRDLRKAAFQEYCIACSFNTIRLPSTISVESGSTLGVAFVASVLALGISMGVSFEGLLDGPDLLKIMRDIDVKRLPADIRKECLEGITEEERAKEGDFLVIWGGNATCAHTMKQLARLAGLRIISVADTRRHGIRLSNHASIRPDLLVDSFDPARAIEVVRAATGNSARFGFDTQGKDTAGHLLQILSQSDLTVSLPKDPIEYEAVNSNPPTPPSTPSKSFKSQSPRSHLIGLTGLPKGEAPNGMVFHSVPIKLFHEIPEVGEALSIWCEKLLVQGLLVPPDVMGIVDGLGSINDGLNRLRRREISGGRLVARLG</sequence>
<dbReference type="SUPFAM" id="SSF51735">
    <property type="entry name" value="NAD(P)-binding Rossmann-fold domains"/>
    <property type="match status" value="1"/>
</dbReference>
<dbReference type="InterPro" id="IPR011032">
    <property type="entry name" value="GroES-like_sf"/>
</dbReference>
<evidence type="ECO:0000313" key="6">
    <source>
        <dbReference type="EMBL" id="OCL14778.1"/>
    </source>
</evidence>
<dbReference type="SUPFAM" id="SSF50129">
    <property type="entry name" value="GroES-like"/>
    <property type="match status" value="1"/>
</dbReference>
<dbReference type="Gene3D" id="3.90.180.10">
    <property type="entry name" value="Medium-chain alcohol dehydrogenases, catalytic domain"/>
    <property type="match status" value="1"/>
</dbReference>
<dbReference type="InterPro" id="IPR013154">
    <property type="entry name" value="ADH-like_N"/>
</dbReference>
<dbReference type="Pfam" id="PF08240">
    <property type="entry name" value="ADH_N"/>
    <property type="match status" value="1"/>
</dbReference>
<dbReference type="InterPro" id="IPR036291">
    <property type="entry name" value="NAD(P)-bd_dom_sf"/>
</dbReference>
<dbReference type="Gene3D" id="3.40.50.720">
    <property type="entry name" value="NAD(P)-binding Rossmann-like Domain"/>
    <property type="match status" value="1"/>
</dbReference>
<dbReference type="PANTHER" id="PTHR43482">
    <property type="entry name" value="PROTEIN AST1-RELATED"/>
    <property type="match status" value="1"/>
</dbReference>
<evidence type="ECO:0000256" key="4">
    <source>
        <dbReference type="SAM" id="MobiDB-lite"/>
    </source>
</evidence>
<gene>
    <name evidence="6" type="ORF">AOQ84DRAFT_427411</name>
</gene>
<reference evidence="6 7" key="1">
    <citation type="journal article" date="2016" name="Nat. Commun.">
        <title>Ectomycorrhizal ecology is imprinted in the genome of the dominant symbiotic fungus Cenococcum geophilum.</title>
        <authorList>
            <consortium name="DOE Joint Genome Institute"/>
            <person name="Peter M."/>
            <person name="Kohler A."/>
            <person name="Ohm R.A."/>
            <person name="Kuo A."/>
            <person name="Krutzmann J."/>
            <person name="Morin E."/>
            <person name="Arend M."/>
            <person name="Barry K.W."/>
            <person name="Binder M."/>
            <person name="Choi C."/>
            <person name="Clum A."/>
            <person name="Copeland A."/>
            <person name="Grisel N."/>
            <person name="Haridas S."/>
            <person name="Kipfer T."/>
            <person name="LaButti K."/>
            <person name="Lindquist E."/>
            <person name="Lipzen A."/>
            <person name="Maire R."/>
            <person name="Meier B."/>
            <person name="Mihaltcheva S."/>
            <person name="Molinier V."/>
            <person name="Murat C."/>
            <person name="Poggeler S."/>
            <person name="Quandt C.A."/>
            <person name="Sperisen C."/>
            <person name="Tritt A."/>
            <person name="Tisserant E."/>
            <person name="Crous P.W."/>
            <person name="Henrissat B."/>
            <person name="Nehls U."/>
            <person name="Egli S."/>
            <person name="Spatafora J.W."/>
            <person name="Grigoriev I.V."/>
            <person name="Martin F.M."/>
        </authorList>
    </citation>
    <scope>NUCLEOTIDE SEQUENCE [LARGE SCALE GENOMIC DNA]</scope>
    <source>
        <strain evidence="6 7">CBS 207.34</strain>
    </source>
</reference>
<dbReference type="Proteomes" id="UP000250140">
    <property type="component" value="Unassembled WGS sequence"/>
</dbReference>
<dbReference type="InterPro" id="IPR047122">
    <property type="entry name" value="Trans-enoyl_RdTase-like"/>
</dbReference>
<dbReference type="PANTHER" id="PTHR43482:SF2">
    <property type="entry name" value="ZINC-BINDING DEHYDROGENASE FAMILY, PUTATIVE (AFU_ORTHOLOGUE AFUA_3G15030)-RELATED"/>
    <property type="match status" value="1"/>
</dbReference>
<dbReference type="EMBL" id="KV748533">
    <property type="protein sequence ID" value="OCL14778.1"/>
    <property type="molecule type" value="Genomic_DNA"/>
</dbReference>